<dbReference type="Pfam" id="PF10688">
    <property type="entry name" value="Imp-YgjV"/>
    <property type="match status" value="1"/>
</dbReference>
<dbReference type="InterPro" id="IPR026267">
    <property type="entry name" value="YgjV"/>
</dbReference>
<comment type="caution">
    <text evidence="2">The sequence shown here is derived from an EMBL/GenBank/DDBJ whole genome shotgun (WGS) entry which is preliminary data.</text>
</comment>
<evidence type="ECO:0000313" key="2">
    <source>
        <dbReference type="EMBL" id="NIA54718.1"/>
    </source>
</evidence>
<reference evidence="2 3" key="1">
    <citation type="submission" date="2020-03" db="EMBL/GenBank/DDBJ databases">
        <title>Genome sequence of strain Massilia sp. TW-1.</title>
        <authorList>
            <person name="Chaudhary D.K."/>
        </authorList>
    </citation>
    <scope>NUCLEOTIDE SEQUENCE [LARGE SCALE GENOMIC DNA]</scope>
    <source>
        <strain evidence="2 3">TW-1</strain>
    </source>
</reference>
<accession>A0ABX0PE06</accession>
<dbReference type="RefSeq" id="WP_166859655.1">
    <property type="nucleotide sequence ID" value="NZ_JAAQOM010000007.1"/>
</dbReference>
<feature type="transmembrane region" description="Helical" evidence="1">
    <location>
        <begin position="36"/>
        <end position="56"/>
    </location>
</feature>
<feature type="transmembrane region" description="Helical" evidence="1">
    <location>
        <begin position="100"/>
        <end position="118"/>
    </location>
</feature>
<evidence type="ECO:0000313" key="3">
    <source>
        <dbReference type="Proteomes" id="UP000716322"/>
    </source>
</evidence>
<feature type="transmembrane region" description="Helical" evidence="1">
    <location>
        <begin position="130"/>
        <end position="153"/>
    </location>
</feature>
<dbReference type="PIRSF" id="PIRSF011443">
    <property type="entry name" value="YgjV"/>
    <property type="match status" value="1"/>
</dbReference>
<organism evidence="2 3">
    <name type="scientific">Telluria antibiotica</name>
    <dbReference type="NCBI Taxonomy" id="2717319"/>
    <lineage>
        <taxon>Bacteria</taxon>
        <taxon>Pseudomonadati</taxon>
        <taxon>Pseudomonadota</taxon>
        <taxon>Betaproteobacteria</taxon>
        <taxon>Burkholderiales</taxon>
        <taxon>Oxalobacteraceae</taxon>
        <taxon>Telluria group</taxon>
        <taxon>Telluria</taxon>
    </lineage>
</organism>
<gene>
    <name evidence="2" type="ORF">HAV22_13835</name>
</gene>
<dbReference type="Proteomes" id="UP000716322">
    <property type="component" value="Unassembled WGS sequence"/>
</dbReference>
<dbReference type="InterPro" id="IPR019629">
    <property type="entry name" value="Uncharacterised_HI1736/YgjV"/>
</dbReference>
<evidence type="ECO:0000256" key="1">
    <source>
        <dbReference type="SAM" id="Phobius"/>
    </source>
</evidence>
<feature type="transmembrane region" description="Helical" evidence="1">
    <location>
        <begin position="76"/>
        <end position="93"/>
    </location>
</feature>
<sequence length="171" mass="18401">MSLDWFAPAQCVGYIAFVLGVASFTQKDDRRFKLFMAAECLAYIVHFALLGNPTAVASSTMSLLRSVLALYTRSRWVAAGVVAMNVMLGLSLATRMTDWLPLAASCVGTLALFLLRGIPMRLMMLGGTFLWIANNVIAGSIGGTALEIVIALVNGTTIWRMARVARVAQPA</sequence>
<proteinExistence type="predicted"/>
<keyword evidence="3" id="KW-1185">Reference proteome</keyword>
<protein>
    <submittedName>
        <fullName evidence="2">YgjV family protein</fullName>
    </submittedName>
</protein>
<dbReference type="EMBL" id="JAAQOM010000007">
    <property type="protein sequence ID" value="NIA54718.1"/>
    <property type="molecule type" value="Genomic_DNA"/>
</dbReference>
<keyword evidence="1" id="KW-1133">Transmembrane helix</keyword>
<keyword evidence="1" id="KW-0812">Transmembrane</keyword>
<feature type="transmembrane region" description="Helical" evidence="1">
    <location>
        <begin position="6"/>
        <end position="24"/>
    </location>
</feature>
<name>A0ABX0PE06_9BURK</name>
<keyword evidence="1" id="KW-0472">Membrane</keyword>